<reference evidence="7 8" key="1">
    <citation type="journal article" date="2019" name="Indoor Air">
        <title>Impacts of indoor surface finishes on bacterial viability.</title>
        <authorList>
            <person name="Hu J."/>
            <person name="Maamar S.B."/>
            <person name="Glawe A.J."/>
            <person name="Gottel N."/>
            <person name="Gilbert J.A."/>
            <person name="Hartmann E.M."/>
        </authorList>
    </citation>
    <scope>NUCLEOTIDE SEQUENCE [LARGE SCALE GENOMIC DNA]</scope>
    <source>
        <strain evidence="7 8">AF060A6</strain>
    </source>
</reference>
<evidence type="ECO:0000256" key="1">
    <source>
        <dbReference type="ARBA" id="ARBA00022729"/>
    </source>
</evidence>
<comment type="caution">
    <text evidence="7">The sequence shown here is derived from an EMBL/GenBank/DDBJ whole genome shotgun (WGS) entry which is preliminary data.</text>
</comment>
<dbReference type="Gene3D" id="6.10.250.3150">
    <property type="match status" value="1"/>
</dbReference>
<keyword evidence="1 4" id="KW-0732">Signal</keyword>
<feature type="signal peptide" evidence="4">
    <location>
        <begin position="1"/>
        <end position="29"/>
    </location>
</feature>
<evidence type="ECO:0000313" key="8">
    <source>
        <dbReference type="Proteomes" id="UP000306477"/>
    </source>
</evidence>
<dbReference type="PANTHER" id="PTHR21666">
    <property type="entry name" value="PEPTIDASE-RELATED"/>
    <property type="match status" value="1"/>
</dbReference>
<dbReference type="Proteomes" id="UP000306477">
    <property type="component" value="Unassembled WGS sequence"/>
</dbReference>
<evidence type="ECO:0000256" key="4">
    <source>
        <dbReference type="SAM" id="SignalP"/>
    </source>
</evidence>
<keyword evidence="8" id="KW-1185">Reference proteome</keyword>
<dbReference type="InterPro" id="IPR057309">
    <property type="entry name" value="PcsB_CC"/>
</dbReference>
<dbReference type="AlphaFoldDB" id="A0A4S3PW97"/>
<evidence type="ECO:0000256" key="3">
    <source>
        <dbReference type="SAM" id="MobiDB-lite"/>
    </source>
</evidence>
<dbReference type="CDD" id="cd12797">
    <property type="entry name" value="M23_peptidase"/>
    <property type="match status" value="1"/>
</dbReference>
<dbReference type="Gene3D" id="2.70.70.10">
    <property type="entry name" value="Glucose Permease (Domain IIA)"/>
    <property type="match status" value="1"/>
</dbReference>
<name>A0A4S3PW97_9BACI</name>
<feature type="domain" description="Peptidoglycan hydrolase PcsB coiled-coil" evidence="6">
    <location>
        <begin position="111"/>
        <end position="183"/>
    </location>
</feature>
<dbReference type="EMBL" id="SLUB01000007">
    <property type="protein sequence ID" value="THE13834.1"/>
    <property type="molecule type" value="Genomic_DNA"/>
</dbReference>
<feature type="compositionally biased region" description="Basic and acidic residues" evidence="3">
    <location>
        <begin position="261"/>
        <end position="281"/>
    </location>
</feature>
<dbReference type="Pfam" id="PF24568">
    <property type="entry name" value="CC_PcsB"/>
    <property type="match status" value="1"/>
</dbReference>
<keyword evidence="2" id="KW-0175">Coiled coil</keyword>
<feature type="domain" description="M23ase beta-sheet core" evidence="5">
    <location>
        <begin position="318"/>
        <end position="411"/>
    </location>
</feature>
<dbReference type="OrthoDB" id="9805070at2"/>
<dbReference type="PANTHER" id="PTHR21666:SF270">
    <property type="entry name" value="MUREIN HYDROLASE ACTIVATOR ENVC"/>
    <property type="match status" value="1"/>
</dbReference>
<evidence type="ECO:0000313" key="7">
    <source>
        <dbReference type="EMBL" id="THE13834.1"/>
    </source>
</evidence>
<dbReference type="GO" id="GO:0004222">
    <property type="term" value="F:metalloendopeptidase activity"/>
    <property type="evidence" value="ECO:0007669"/>
    <property type="project" value="TreeGrafter"/>
</dbReference>
<accession>A0A4S3PW97</accession>
<gene>
    <name evidence="7" type="ORF">E1I69_06405</name>
</gene>
<evidence type="ECO:0000256" key="2">
    <source>
        <dbReference type="SAM" id="Coils"/>
    </source>
</evidence>
<organism evidence="7 8">
    <name type="scientific">Bacillus timonensis</name>
    <dbReference type="NCBI Taxonomy" id="1033734"/>
    <lineage>
        <taxon>Bacteria</taxon>
        <taxon>Bacillati</taxon>
        <taxon>Bacillota</taxon>
        <taxon>Bacilli</taxon>
        <taxon>Bacillales</taxon>
        <taxon>Bacillaceae</taxon>
        <taxon>Bacillus</taxon>
    </lineage>
</organism>
<evidence type="ECO:0000259" key="5">
    <source>
        <dbReference type="Pfam" id="PF01551"/>
    </source>
</evidence>
<dbReference type="Pfam" id="PF01551">
    <property type="entry name" value="Peptidase_M23"/>
    <property type="match status" value="1"/>
</dbReference>
<dbReference type="InterPro" id="IPR011055">
    <property type="entry name" value="Dup_hybrid_motif"/>
</dbReference>
<proteinExistence type="predicted"/>
<dbReference type="RefSeq" id="WP_136378770.1">
    <property type="nucleotide sequence ID" value="NZ_SLUB01000007.1"/>
</dbReference>
<dbReference type="InterPro" id="IPR050570">
    <property type="entry name" value="Cell_wall_metabolism_enzyme"/>
</dbReference>
<dbReference type="STRING" id="1033734.GCA_000285535_02677"/>
<feature type="coiled-coil region" evidence="2">
    <location>
        <begin position="26"/>
        <end position="123"/>
    </location>
</feature>
<protein>
    <submittedName>
        <fullName evidence="7">Peptidase M23</fullName>
    </submittedName>
</protein>
<sequence>MKRKLLMVGVGISIGLGSLLTAMPNTALAIQKNEQLENEKKEVQEKKSELESEITQKEEKIGEIKQQKVGVEQEIKRLDAAVSETRSKIDGTKAQIQETKEEIERLEAEMKILEERIHKRDELIKERMRSLQQSGGVVSYVDVLLGAKSFNDFINRVSAVSTFVQADREIMKEHESDIKQLEENKEEVKTLLAQQEDQLKELDRLEVQLQGQIQEQNKVMAQLEVEEQKMHEELHALEDVGELLASQEKAIQMEINAWNQKQKELEEQRRKAEEERKKAEAEGTTPPPPPPPVVNNGAFINPTTGRLTSRFEMRWGKMHFGIDIGKGGRVGNVPIYAAASGTITRSRLESSYGNVIMITHYINGRQMTTVYAHLDQRFVSQYDRVEQGQLIGYMGNTGDSTGPHLHFEIYDGPYSPTQYSGGHSNAVNPLLYVSY</sequence>
<feature type="region of interest" description="Disordered" evidence="3">
    <location>
        <begin position="261"/>
        <end position="297"/>
    </location>
</feature>
<dbReference type="SUPFAM" id="SSF57997">
    <property type="entry name" value="Tropomyosin"/>
    <property type="match status" value="1"/>
</dbReference>
<feature type="chain" id="PRO_5020685918" evidence="4">
    <location>
        <begin position="30"/>
        <end position="435"/>
    </location>
</feature>
<evidence type="ECO:0000259" key="6">
    <source>
        <dbReference type="Pfam" id="PF24568"/>
    </source>
</evidence>
<dbReference type="SUPFAM" id="SSF51261">
    <property type="entry name" value="Duplicated hybrid motif"/>
    <property type="match status" value="1"/>
</dbReference>
<dbReference type="InterPro" id="IPR016047">
    <property type="entry name" value="M23ase_b-sheet_dom"/>
</dbReference>